<reference evidence="1 2" key="1">
    <citation type="submission" date="2015-10" db="EMBL/GenBank/DDBJ databases">
        <title>Corynebacteirum lowii and Corynebacterium oculi species nova, derived from human clinical disease and and emended description of Corynebacterium mastiditis.</title>
        <authorList>
            <person name="Bernard K."/>
            <person name="Pacheco A.L."/>
            <person name="Mcdougall C."/>
            <person name="Burtx T."/>
            <person name="Weibe D."/>
            <person name="Tyler S."/>
            <person name="Olson A.B."/>
            <person name="Cnockaert M."/>
            <person name="Eguchi H."/>
            <person name="Kuwahara T."/>
            <person name="Nakayama-Imaohji H."/>
            <person name="Boudewijins M."/>
            <person name="Van Hoecke F."/>
            <person name="Bernier A.-M."/>
            <person name="Vandamme P."/>
        </authorList>
    </citation>
    <scope>NUCLEOTIDE SEQUENCE [LARGE SCALE GENOMIC DNA]</scope>
    <source>
        <strain evidence="1 2">NML 130206</strain>
    </source>
</reference>
<accession>A0A0Q0UJC4</accession>
<keyword evidence="2" id="KW-1185">Reference proteome</keyword>
<evidence type="ECO:0000313" key="1">
    <source>
        <dbReference type="EMBL" id="KQB86312.1"/>
    </source>
</evidence>
<dbReference type="RefSeq" id="WP_245625715.1">
    <property type="nucleotide sequence ID" value="NZ_JAUSQY010000001.1"/>
</dbReference>
<dbReference type="STRING" id="1544413.Clow_01231"/>
<comment type="caution">
    <text evidence="1">The sequence shown here is derived from an EMBL/GenBank/DDBJ whole genome shotgun (WGS) entry which is preliminary data.</text>
</comment>
<dbReference type="EMBL" id="LKEV01000003">
    <property type="protein sequence ID" value="KQB86312.1"/>
    <property type="molecule type" value="Genomic_DNA"/>
</dbReference>
<proteinExistence type="predicted"/>
<sequence length="137" mass="14884">MSFDTHERGYPGGAAHKKRRPKVFASVDHLNPEVVAGFVDGELCATALHRARVHLVHCGECRGEVHRQRSAAEALHQANWTAEVRAPSELLSKLHDIAKGACGAGPGAEAVPTPRPETMLDKLEVLVRTVRKNTGLR</sequence>
<protein>
    <submittedName>
        <fullName evidence="1">Anti-sigma-E factor RseA</fullName>
    </submittedName>
</protein>
<dbReference type="PATRIC" id="fig|1544413.3.peg.1240"/>
<name>A0A0Q0UJC4_9CORY</name>
<dbReference type="AlphaFoldDB" id="A0A0Q0UJC4"/>
<evidence type="ECO:0000313" key="2">
    <source>
        <dbReference type="Proteomes" id="UP000050488"/>
    </source>
</evidence>
<organism evidence="1 2">
    <name type="scientific">Corynebacterium lowii</name>
    <dbReference type="NCBI Taxonomy" id="1544413"/>
    <lineage>
        <taxon>Bacteria</taxon>
        <taxon>Bacillati</taxon>
        <taxon>Actinomycetota</taxon>
        <taxon>Actinomycetes</taxon>
        <taxon>Mycobacteriales</taxon>
        <taxon>Corynebacteriaceae</taxon>
        <taxon>Corynebacterium</taxon>
    </lineage>
</organism>
<dbReference type="Proteomes" id="UP000050488">
    <property type="component" value="Unassembled WGS sequence"/>
</dbReference>
<gene>
    <name evidence="1" type="primary">rseA</name>
    <name evidence="1" type="ORF">Clow_01231</name>
</gene>